<evidence type="ECO:0000313" key="2">
    <source>
        <dbReference type="Proteomes" id="UP000805193"/>
    </source>
</evidence>
<gene>
    <name evidence="1" type="ORF">HPB47_027001</name>
</gene>
<keyword evidence="2" id="KW-1185">Reference proteome</keyword>
<organism evidence="1 2">
    <name type="scientific">Ixodes persulcatus</name>
    <name type="common">Taiga tick</name>
    <dbReference type="NCBI Taxonomy" id="34615"/>
    <lineage>
        <taxon>Eukaryota</taxon>
        <taxon>Metazoa</taxon>
        <taxon>Ecdysozoa</taxon>
        <taxon>Arthropoda</taxon>
        <taxon>Chelicerata</taxon>
        <taxon>Arachnida</taxon>
        <taxon>Acari</taxon>
        <taxon>Parasitiformes</taxon>
        <taxon>Ixodida</taxon>
        <taxon>Ixodoidea</taxon>
        <taxon>Ixodidae</taxon>
        <taxon>Ixodinae</taxon>
        <taxon>Ixodes</taxon>
    </lineage>
</organism>
<dbReference type="EMBL" id="JABSTQ010009793">
    <property type="protein sequence ID" value="KAG0425846.1"/>
    <property type="molecule type" value="Genomic_DNA"/>
</dbReference>
<name>A0AC60PYB0_IXOPE</name>
<accession>A0AC60PYB0</accession>
<dbReference type="Proteomes" id="UP000805193">
    <property type="component" value="Unassembled WGS sequence"/>
</dbReference>
<comment type="caution">
    <text evidence="1">The sequence shown here is derived from an EMBL/GenBank/DDBJ whole genome shotgun (WGS) entry which is preliminary data.</text>
</comment>
<proteinExistence type="predicted"/>
<reference evidence="1 2" key="1">
    <citation type="journal article" date="2020" name="Cell">
        <title>Large-Scale Comparative Analyses of Tick Genomes Elucidate Their Genetic Diversity and Vector Capacities.</title>
        <authorList>
            <consortium name="Tick Genome and Microbiome Consortium (TIGMIC)"/>
            <person name="Jia N."/>
            <person name="Wang J."/>
            <person name="Shi W."/>
            <person name="Du L."/>
            <person name="Sun Y."/>
            <person name="Zhan W."/>
            <person name="Jiang J.F."/>
            <person name="Wang Q."/>
            <person name="Zhang B."/>
            <person name="Ji P."/>
            <person name="Bell-Sakyi L."/>
            <person name="Cui X.M."/>
            <person name="Yuan T.T."/>
            <person name="Jiang B.G."/>
            <person name="Yang W.F."/>
            <person name="Lam T.T."/>
            <person name="Chang Q.C."/>
            <person name="Ding S.J."/>
            <person name="Wang X.J."/>
            <person name="Zhu J.G."/>
            <person name="Ruan X.D."/>
            <person name="Zhao L."/>
            <person name="Wei J.T."/>
            <person name="Ye R.Z."/>
            <person name="Que T.C."/>
            <person name="Du C.H."/>
            <person name="Zhou Y.H."/>
            <person name="Cheng J.X."/>
            <person name="Dai P.F."/>
            <person name="Guo W.B."/>
            <person name="Han X.H."/>
            <person name="Huang E.J."/>
            <person name="Li L.F."/>
            <person name="Wei W."/>
            <person name="Gao Y.C."/>
            <person name="Liu J.Z."/>
            <person name="Shao H.Z."/>
            <person name="Wang X."/>
            <person name="Wang C.C."/>
            <person name="Yang T.C."/>
            <person name="Huo Q.B."/>
            <person name="Li W."/>
            <person name="Chen H.Y."/>
            <person name="Chen S.E."/>
            <person name="Zhou L.G."/>
            <person name="Ni X.B."/>
            <person name="Tian J.H."/>
            <person name="Sheng Y."/>
            <person name="Liu T."/>
            <person name="Pan Y.S."/>
            <person name="Xia L.Y."/>
            <person name="Li J."/>
            <person name="Zhao F."/>
            <person name="Cao W.C."/>
        </authorList>
    </citation>
    <scope>NUCLEOTIDE SEQUENCE [LARGE SCALE GENOMIC DNA]</scope>
    <source>
        <strain evidence="1">Iper-2018</strain>
    </source>
</reference>
<protein>
    <submittedName>
        <fullName evidence="1">Uncharacterized protein</fullName>
    </submittedName>
</protein>
<evidence type="ECO:0000313" key="1">
    <source>
        <dbReference type="EMBL" id="KAG0425846.1"/>
    </source>
</evidence>
<sequence length="418" mass="47082">MAALSKLLETSLPYYCYEIAHPWEPSCTASWVAMFADTFTNSFKLYALLYLLGQLVGRRATAKAFAETLLNTMRSASFLSYNVMLFMFFICFLRQVDENMFVGGGGSHRGFFSIFVEHPSRRRVLSVYMLNQCSEIIYNALRSRNMVMEIPHGEVLMFALSMGAFLYCMRLDNHLRDPVCKVLRLLMGKEEFLPPPDTGDSEDNIQPCHHDGGCLMHTAKGSALPFLGGYSVRALLLLLGRRLRRRPWLALIHRAPWGQGLFLGGAVALFRGSRCLLRRACGHESPWQVLAGGLLAGLSMAASPNSTLALYMAWKLVEVLYCRAAKQGCVPTVPWGPEMLFALGTGVMMSCAVVEPHNMRPSYAKFLNNVTGDRLRQVNRHPLEILGFHCSSIYPDYFPKLDQRHVSRSFVERVLVWS</sequence>